<dbReference type="GO" id="GO:0004386">
    <property type="term" value="F:helicase activity"/>
    <property type="evidence" value="ECO:0007669"/>
    <property type="project" value="UniProtKB-KW"/>
</dbReference>
<dbReference type="SMART" id="SM00487">
    <property type="entry name" value="DEXDc"/>
    <property type="match status" value="1"/>
</dbReference>
<dbReference type="RefSeq" id="WP_044904631.1">
    <property type="nucleotide sequence ID" value="NZ_JQIF01000023.1"/>
</dbReference>
<evidence type="ECO:0000259" key="2">
    <source>
        <dbReference type="PROSITE" id="PS51192"/>
    </source>
</evidence>
<evidence type="ECO:0000256" key="1">
    <source>
        <dbReference type="ARBA" id="ARBA00022801"/>
    </source>
</evidence>
<dbReference type="InterPro" id="IPR027417">
    <property type="entry name" value="P-loop_NTPase"/>
</dbReference>
<accession>A0A099IA54</accession>
<dbReference type="PANTHER" id="PTHR45766">
    <property type="entry name" value="DNA ANNEALING HELICASE AND ENDONUCLEASE ZRANB3 FAMILY MEMBER"/>
    <property type="match status" value="1"/>
</dbReference>
<reference evidence="3 4" key="1">
    <citation type="submission" date="2014-08" db="EMBL/GenBank/DDBJ databases">
        <title>Clostridium innocuum, an unnegligible vancomycin-resistant pathogen causing extra-intestinal infections.</title>
        <authorList>
            <person name="Feng Y."/>
            <person name="Chiu C.-H."/>
        </authorList>
    </citation>
    <scope>NUCLEOTIDE SEQUENCE [LARGE SCALE GENOMIC DNA]</scope>
    <source>
        <strain evidence="3 4">AN88</strain>
    </source>
</reference>
<keyword evidence="3" id="KW-0347">Helicase</keyword>
<name>A0A099IA54_CLOIN</name>
<proteinExistence type="predicted"/>
<keyword evidence="1" id="KW-0378">Hydrolase</keyword>
<dbReference type="Pfam" id="PF00271">
    <property type="entry name" value="Helicase_C"/>
    <property type="match status" value="1"/>
</dbReference>
<dbReference type="InterPro" id="IPR000330">
    <property type="entry name" value="SNF2_N"/>
</dbReference>
<dbReference type="Pfam" id="PF00176">
    <property type="entry name" value="SNF2-rel_dom"/>
    <property type="match status" value="1"/>
</dbReference>
<dbReference type="PROSITE" id="PS51192">
    <property type="entry name" value="HELICASE_ATP_BIND_1"/>
    <property type="match status" value="1"/>
</dbReference>
<dbReference type="EMBL" id="JQIF01000023">
    <property type="protein sequence ID" value="KGJ54097.1"/>
    <property type="molecule type" value="Genomic_DNA"/>
</dbReference>
<dbReference type="GO" id="GO:0016787">
    <property type="term" value="F:hydrolase activity"/>
    <property type="evidence" value="ECO:0007669"/>
    <property type="project" value="UniProtKB-KW"/>
</dbReference>
<dbReference type="Gene3D" id="3.40.50.300">
    <property type="entry name" value="P-loop containing nucleotide triphosphate hydrolases"/>
    <property type="match status" value="2"/>
</dbReference>
<dbReference type="AlphaFoldDB" id="A0A099IA54"/>
<comment type="caution">
    <text evidence="3">The sequence shown here is derived from an EMBL/GenBank/DDBJ whole genome shotgun (WGS) entry which is preliminary data.</text>
</comment>
<evidence type="ECO:0000313" key="4">
    <source>
        <dbReference type="Proteomes" id="UP000030008"/>
    </source>
</evidence>
<gene>
    <name evidence="3" type="ORF">CIAN88_06020</name>
</gene>
<dbReference type="InterPro" id="IPR014001">
    <property type="entry name" value="Helicase_ATP-bd"/>
</dbReference>
<dbReference type="SUPFAM" id="SSF52540">
    <property type="entry name" value="P-loop containing nucleoside triphosphate hydrolases"/>
    <property type="match status" value="2"/>
</dbReference>
<dbReference type="InterPro" id="IPR001650">
    <property type="entry name" value="Helicase_C-like"/>
</dbReference>
<dbReference type="Proteomes" id="UP000030008">
    <property type="component" value="Unassembled WGS sequence"/>
</dbReference>
<sequence>MTYEEFLKTKEYTIELSGFTVENLNENLFDYQQAITKWALRIGKAALFEDTGLGKTIQQLSWADAVAKHTGGTVLILAPLAVSKQTAQEASKFGITCNLAEGQEDIKSGINITNYEKIHKFDTDSFSGVVLDESSILKSYAGKTTKDLQERFAYTPYKLCCTATPSPNDYTEIGTTAEFLGVMPRSEMLATFFINDSIKKKGKNDRIGWRLKRHAEKEFFRWMATWSMMIKSPADLGYDGEKFVLPKLHVKANILKSEPDAESLFVEYAETLQERREARKQSLDERVEMAKNIARTKENCLIWCDYNNESSALHKAIRESVEVKGSDTPEHKEKAMMGFASGDVKYLVTKPSICGFGMNWQNCHDMIFCGLSDSYEQFYQAIRRCYRFGQKHEVNVHVIISEKEMNVLNNIKRKQADHERMSTEMVKVMSESAKVELFGQQRKKTDYIPEISMEVPKWLPF</sequence>
<keyword evidence="3" id="KW-0067">ATP-binding</keyword>
<keyword evidence="3" id="KW-0547">Nucleotide-binding</keyword>
<evidence type="ECO:0000313" key="3">
    <source>
        <dbReference type="EMBL" id="KGJ54097.1"/>
    </source>
</evidence>
<protein>
    <submittedName>
        <fullName evidence="3">Helicase</fullName>
    </submittedName>
</protein>
<dbReference type="GO" id="GO:0006281">
    <property type="term" value="P:DNA repair"/>
    <property type="evidence" value="ECO:0007669"/>
    <property type="project" value="TreeGrafter"/>
</dbReference>
<dbReference type="PANTHER" id="PTHR45766:SF6">
    <property type="entry name" value="SWI_SNF-RELATED MATRIX-ASSOCIATED ACTIN-DEPENDENT REGULATOR OF CHROMATIN SUBFAMILY A-LIKE PROTEIN 1"/>
    <property type="match status" value="1"/>
</dbReference>
<dbReference type="GO" id="GO:0031297">
    <property type="term" value="P:replication fork processing"/>
    <property type="evidence" value="ECO:0007669"/>
    <property type="project" value="TreeGrafter"/>
</dbReference>
<organism evidence="3 4">
    <name type="scientific">Clostridium innocuum</name>
    <dbReference type="NCBI Taxonomy" id="1522"/>
    <lineage>
        <taxon>Bacteria</taxon>
        <taxon>Bacillati</taxon>
        <taxon>Bacillota</taxon>
        <taxon>Clostridia</taxon>
        <taxon>Eubacteriales</taxon>
        <taxon>Clostridiaceae</taxon>
        <taxon>Clostridium</taxon>
    </lineage>
</organism>
<dbReference type="GO" id="GO:0005524">
    <property type="term" value="F:ATP binding"/>
    <property type="evidence" value="ECO:0007669"/>
    <property type="project" value="InterPro"/>
</dbReference>
<feature type="domain" description="Helicase ATP-binding" evidence="2">
    <location>
        <begin position="36"/>
        <end position="183"/>
    </location>
</feature>